<dbReference type="AlphaFoldDB" id="A0A1I0TW82"/>
<dbReference type="InterPro" id="IPR011250">
    <property type="entry name" value="OMP/PagP_B-barrel"/>
</dbReference>
<evidence type="ECO:0000313" key="4">
    <source>
        <dbReference type="Proteomes" id="UP000198836"/>
    </source>
</evidence>
<dbReference type="SUPFAM" id="SSF56925">
    <property type="entry name" value="OMPA-like"/>
    <property type="match status" value="1"/>
</dbReference>
<dbReference type="InterPro" id="IPR045743">
    <property type="entry name" value="DUF6089"/>
</dbReference>
<keyword evidence="1" id="KW-0732">Signal</keyword>
<accession>A0A1I0TW82</accession>
<dbReference type="Pfam" id="PF19573">
    <property type="entry name" value="DUF6089"/>
    <property type="match status" value="1"/>
</dbReference>
<feature type="signal peptide" evidence="1">
    <location>
        <begin position="1"/>
        <end position="22"/>
    </location>
</feature>
<organism evidence="3 4">
    <name type="scientific">Pedobacter suwonensis</name>
    <dbReference type="NCBI Taxonomy" id="332999"/>
    <lineage>
        <taxon>Bacteria</taxon>
        <taxon>Pseudomonadati</taxon>
        <taxon>Bacteroidota</taxon>
        <taxon>Sphingobacteriia</taxon>
        <taxon>Sphingobacteriales</taxon>
        <taxon>Sphingobacteriaceae</taxon>
        <taxon>Pedobacter</taxon>
    </lineage>
</organism>
<feature type="chain" id="PRO_5011475160" description="DUF6089 domain-containing protein" evidence="1">
    <location>
        <begin position="23"/>
        <end position="270"/>
    </location>
</feature>
<proteinExistence type="predicted"/>
<reference evidence="4" key="1">
    <citation type="submission" date="2016-10" db="EMBL/GenBank/DDBJ databases">
        <authorList>
            <person name="Varghese N."/>
            <person name="Submissions S."/>
        </authorList>
    </citation>
    <scope>NUCLEOTIDE SEQUENCE [LARGE SCALE GENOMIC DNA]</scope>
    <source>
        <strain evidence="4">DSM 18130</strain>
    </source>
</reference>
<dbReference type="GeneID" id="96616827"/>
<name>A0A1I0TW82_9SPHI</name>
<dbReference type="STRING" id="332999.SAMN04488511_11575"/>
<dbReference type="EMBL" id="FOJM01000015">
    <property type="protein sequence ID" value="SFA55910.1"/>
    <property type="molecule type" value="Genomic_DNA"/>
</dbReference>
<dbReference type="Gene3D" id="2.40.160.20">
    <property type="match status" value="1"/>
</dbReference>
<sequence>MAPGKQLLIILLLIVNTQLVSAQRTVVGNPSWEVGMMAGGAGYMGDLNQNNPLQVSGFSGGAYVKRNFNQYVGIRLNYTYGEIRADDADSRNEQFRQRNLRFKTTLNEFSGLVDFNFFNFNLGGGTRQFTPYLFTGLGFLMFKPTVNVYGEKYRLDRVATEGQENGYNNAVLTIPYGLGLRYNYKSTWSVFTELGYRTPFTDYIDDVSGRYPTNPAYVKSGDYWVNLSDPSANQIGMPGTQRGDFRKRDTYLFVSIGISFTFVSSKCYSF</sequence>
<evidence type="ECO:0000259" key="2">
    <source>
        <dbReference type="Pfam" id="PF19573"/>
    </source>
</evidence>
<evidence type="ECO:0000313" key="3">
    <source>
        <dbReference type="EMBL" id="SFA55910.1"/>
    </source>
</evidence>
<gene>
    <name evidence="3" type="ORF">SAMN04488511_11575</name>
</gene>
<dbReference type="OrthoDB" id="654178at2"/>
<protein>
    <recommendedName>
        <fullName evidence="2">DUF6089 domain-containing protein</fullName>
    </recommendedName>
</protein>
<feature type="domain" description="DUF6089" evidence="2">
    <location>
        <begin position="6"/>
        <end position="217"/>
    </location>
</feature>
<keyword evidence="4" id="KW-1185">Reference proteome</keyword>
<dbReference type="RefSeq" id="WP_090986073.1">
    <property type="nucleotide sequence ID" value="NZ_CP031708.1"/>
</dbReference>
<evidence type="ECO:0000256" key="1">
    <source>
        <dbReference type="SAM" id="SignalP"/>
    </source>
</evidence>
<dbReference type="Proteomes" id="UP000198836">
    <property type="component" value="Unassembled WGS sequence"/>
</dbReference>